<evidence type="ECO:0000313" key="2">
    <source>
        <dbReference type="EnsemblMetazoa" id="G28848.1:cds"/>
    </source>
</evidence>
<sequence>MEVLICMFIMEYITVLVMYEMPDRYYKGCCVGFYWNSNNNICELCRPGYFGLNCTDKCPYPTYGDRCQGYCDCSNDTCDVSTGCITLTTDILKIKNPE</sequence>
<name>A0A8W8LNF1_MAGGI</name>
<keyword evidence="1" id="KW-0732">Signal</keyword>
<dbReference type="EnsemblMetazoa" id="G28848.1">
    <property type="protein sequence ID" value="G28848.1:cds"/>
    <property type="gene ID" value="G28848"/>
</dbReference>
<organism evidence="2 3">
    <name type="scientific">Magallana gigas</name>
    <name type="common">Pacific oyster</name>
    <name type="synonym">Crassostrea gigas</name>
    <dbReference type="NCBI Taxonomy" id="29159"/>
    <lineage>
        <taxon>Eukaryota</taxon>
        <taxon>Metazoa</taxon>
        <taxon>Spiralia</taxon>
        <taxon>Lophotrochozoa</taxon>
        <taxon>Mollusca</taxon>
        <taxon>Bivalvia</taxon>
        <taxon>Autobranchia</taxon>
        <taxon>Pteriomorphia</taxon>
        <taxon>Ostreida</taxon>
        <taxon>Ostreoidea</taxon>
        <taxon>Ostreidae</taxon>
        <taxon>Magallana</taxon>
    </lineage>
</organism>
<evidence type="ECO:0000256" key="1">
    <source>
        <dbReference type="SAM" id="SignalP"/>
    </source>
</evidence>
<dbReference type="AlphaFoldDB" id="A0A8W8LNF1"/>
<protein>
    <submittedName>
        <fullName evidence="2">Uncharacterized protein</fullName>
    </submittedName>
</protein>
<reference evidence="2" key="1">
    <citation type="submission" date="2022-08" db="UniProtKB">
        <authorList>
            <consortium name="EnsemblMetazoa"/>
        </authorList>
    </citation>
    <scope>IDENTIFICATION</scope>
    <source>
        <strain evidence="2">05x7-T-G4-1.051#20</strain>
    </source>
</reference>
<keyword evidence="3" id="KW-1185">Reference proteome</keyword>
<dbReference type="Proteomes" id="UP000005408">
    <property type="component" value="Unassembled WGS sequence"/>
</dbReference>
<dbReference type="Gene3D" id="2.170.300.10">
    <property type="entry name" value="Tie2 ligand-binding domain superfamily"/>
    <property type="match status" value="1"/>
</dbReference>
<feature type="signal peptide" evidence="1">
    <location>
        <begin position="1"/>
        <end position="18"/>
    </location>
</feature>
<proteinExistence type="predicted"/>
<accession>A0A8W8LNF1</accession>
<evidence type="ECO:0000313" key="3">
    <source>
        <dbReference type="Proteomes" id="UP000005408"/>
    </source>
</evidence>
<feature type="chain" id="PRO_5036492061" evidence="1">
    <location>
        <begin position="19"/>
        <end position="98"/>
    </location>
</feature>